<dbReference type="InterPro" id="IPR042106">
    <property type="entry name" value="Nuo/plastoQ_OxRdtase_6_NuoJ"/>
</dbReference>
<keyword evidence="2" id="KW-1003">Cell membrane</keyword>
<comment type="caution">
    <text evidence="8">The sequence shown here is derived from an EMBL/GenBank/DDBJ whole genome shotgun (WGS) entry which is preliminary data.</text>
</comment>
<feature type="transmembrane region" description="Helical" evidence="6">
    <location>
        <begin position="6"/>
        <end position="21"/>
    </location>
</feature>
<evidence type="ECO:0000256" key="2">
    <source>
        <dbReference type="ARBA" id="ARBA00022475"/>
    </source>
</evidence>
<comment type="subcellular location">
    <subcellularLocation>
        <location evidence="1">Cell membrane</location>
        <topology evidence="1">Multi-pass membrane protein</topology>
    </subcellularLocation>
</comment>
<organism evidence="8 9">
    <name type="scientific">Candidatus Solincola sediminis</name>
    <dbReference type="NCBI Taxonomy" id="1797199"/>
    <lineage>
        <taxon>Bacteria</taxon>
        <taxon>Bacillati</taxon>
        <taxon>Actinomycetota</taxon>
        <taxon>Candidatus Geothermincolia</taxon>
        <taxon>Candidatus Geothermincolales</taxon>
        <taxon>Candidatus Geothermincolaceae</taxon>
        <taxon>Candidatus Solincola</taxon>
    </lineage>
</organism>
<accession>A0A1F2WH62</accession>
<feature type="transmembrane region" description="Helical" evidence="6">
    <location>
        <begin position="53"/>
        <end position="73"/>
    </location>
</feature>
<dbReference type="InterPro" id="IPR025383">
    <property type="entry name" value="MrpA_C/MbhD"/>
</dbReference>
<evidence type="ECO:0000313" key="8">
    <source>
        <dbReference type="EMBL" id="OFW56156.1"/>
    </source>
</evidence>
<protein>
    <submittedName>
        <fullName evidence="8">Cation:proton antiporter</fullName>
    </submittedName>
</protein>
<evidence type="ECO:0000256" key="1">
    <source>
        <dbReference type="ARBA" id="ARBA00004651"/>
    </source>
</evidence>
<gene>
    <name evidence="8" type="ORF">A2Y75_03275</name>
</gene>
<dbReference type="GO" id="GO:0005886">
    <property type="term" value="C:plasma membrane"/>
    <property type="evidence" value="ECO:0007669"/>
    <property type="project" value="UniProtKB-SubCell"/>
</dbReference>
<keyword evidence="5 6" id="KW-0472">Membrane</keyword>
<evidence type="ECO:0000259" key="7">
    <source>
        <dbReference type="Pfam" id="PF13244"/>
    </source>
</evidence>
<evidence type="ECO:0000256" key="4">
    <source>
        <dbReference type="ARBA" id="ARBA00022989"/>
    </source>
</evidence>
<dbReference type="Gene3D" id="1.20.120.1200">
    <property type="entry name" value="NADH-ubiquinone/plastoquinone oxidoreductase chain 6, subunit NuoJ"/>
    <property type="match status" value="1"/>
</dbReference>
<dbReference type="STRING" id="1797197.A2Y75_03275"/>
<dbReference type="AlphaFoldDB" id="A0A1F2WH62"/>
<evidence type="ECO:0000256" key="3">
    <source>
        <dbReference type="ARBA" id="ARBA00022692"/>
    </source>
</evidence>
<sequence length="81" mass="8778">MATALNVVMIVLLILSAILAVRAKDLLAAVIIFSVYSLIMALVWQRLQAPDLALTEAAVGAGVTTVLFLVAIFKTHREEER</sequence>
<keyword evidence="3 6" id="KW-0812">Transmembrane</keyword>
<dbReference type="Pfam" id="PF13244">
    <property type="entry name" value="MbhD"/>
    <property type="match status" value="1"/>
</dbReference>
<evidence type="ECO:0000313" key="9">
    <source>
        <dbReference type="Proteomes" id="UP000177876"/>
    </source>
</evidence>
<evidence type="ECO:0000256" key="5">
    <source>
        <dbReference type="ARBA" id="ARBA00023136"/>
    </source>
</evidence>
<reference evidence="8 9" key="1">
    <citation type="journal article" date="2016" name="Nat. Commun.">
        <title>Thousands of microbial genomes shed light on interconnected biogeochemical processes in an aquifer system.</title>
        <authorList>
            <person name="Anantharaman K."/>
            <person name="Brown C.T."/>
            <person name="Hug L.A."/>
            <person name="Sharon I."/>
            <person name="Castelle C.J."/>
            <person name="Probst A.J."/>
            <person name="Thomas B.C."/>
            <person name="Singh A."/>
            <person name="Wilkins M.J."/>
            <person name="Karaoz U."/>
            <person name="Brodie E.L."/>
            <person name="Williams K.H."/>
            <person name="Hubbard S.S."/>
            <person name="Banfield J.F."/>
        </authorList>
    </citation>
    <scope>NUCLEOTIDE SEQUENCE [LARGE SCALE GENOMIC DNA]</scope>
</reference>
<name>A0A1F2WH62_9ACTN</name>
<dbReference type="EMBL" id="MELK01000048">
    <property type="protein sequence ID" value="OFW56156.1"/>
    <property type="molecule type" value="Genomic_DNA"/>
</dbReference>
<feature type="transmembrane region" description="Helical" evidence="6">
    <location>
        <begin position="26"/>
        <end position="47"/>
    </location>
</feature>
<evidence type="ECO:0000256" key="6">
    <source>
        <dbReference type="SAM" id="Phobius"/>
    </source>
</evidence>
<keyword evidence="4 6" id="KW-1133">Transmembrane helix</keyword>
<dbReference type="Proteomes" id="UP000177876">
    <property type="component" value="Unassembled WGS sequence"/>
</dbReference>
<feature type="domain" description="MrpA C-terminal/MbhD" evidence="7">
    <location>
        <begin position="11"/>
        <end position="77"/>
    </location>
</feature>
<proteinExistence type="predicted"/>